<evidence type="ECO:0000256" key="8">
    <source>
        <dbReference type="RuleBase" id="RU000461"/>
    </source>
</evidence>
<dbReference type="PANTHER" id="PTHR24289:SF1">
    <property type="entry name" value="STEROID 17-ALPHA-HYDROXYLASE_17,20 LYASE"/>
    <property type="match status" value="1"/>
</dbReference>
<evidence type="ECO:0000256" key="5">
    <source>
        <dbReference type="ARBA" id="ARBA00023004"/>
    </source>
</evidence>
<dbReference type="InterPro" id="IPR017972">
    <property type="entry name" value="Cyt_P450_CS"/>
</dbReference>
<dbReference type="GO" id="GO:0020037">
    <property type="term" value="F:heme binding"/>
    <property type="evidence" value="ECO:0007669"/>
    <property type="project" value="InterPro"/>
</dbReference>
<keyword evidence="6 8" id="KW-0503">Monooxygenase</keyword>
<dbReference type="Gene3D" id="1.10.630.10">
    <property type="entry name" value="Cytochrome P450"/>
    <property type="match status" value="1"/>
</dbReference>
<feature type="binding site" description="axial binding residue" evidence="7">
    <location>
        <position position="440"/>
    </location>
    <ligand>
        <name>heme</name>
        <dbReference type="ChEBI" id="CHEBI:30413"/>
    </ligand>
    <ligandPart>
        <name>Fe</name>
        <dbReference type="ChEBI" id="CHEBI:18248"/>
    </ligandPart>
</feature>
<reference evidence="10" key="1">
    <citation type="submission" date="2022-08" db="UniProtKB">
        <authorList>
            <consortium name="EnsemblMetazoa"/>
        </authorList>
    </citation>
    <scope>IDENTIFICATION</scope>
    <source>
        <strain evidence="10">05x7-T-G4-1.051#20</strain>
    </source>
</reference>
<evidence type="ECO:0000256" key="2">
    <source>
        <dbReference type="ARBA" id="ARBA00022617"/>
    </source>
</evidence>
<organism evidence="10 11">
    <name type="scientific">Magallana gigas</name>
    <name type="common">Pacific oyster</name>
    <name type="synonym">Crassostrea gigas</name>
    <dbReference type="NCBI Taxonomy" id="29159"/>
    <lineage>
        <taxon>Eukaryota</taxon>
        <taxon>Metazoa</taxon>
        <taxon>Spiralia</taxon>
        <taxon>Lophotrochozoa</taxon>
        <taxon>Mollusca</taxon>
        <taxon>Bivalvia</taxon>
        <taxon>Autobranchia</taxon>
        <taxon>Pteriomorphia</taxon>
        <taxon>Ostreida</taxon>
        <taxon>Ostreoidea</taxon>
        <taxon>Ostreidae</taxon>
        <taxon>Magallana</taxon>
    </lineage>
</organism>
<keyword evidence="11" id="KW-1185">Reference proteome</keyword>
<evidence type="ECO:0000256" key="6">
    <source>
        <dbReference type="ARBA" id="ARBA00023033"/>
    </source>
</evidence>
<protein>
    <submittedName>
        <fullName evidence="10">Uncharacterized protein</fullName>
    </submittedName>
</protein>
<feature type="signal peptide" evidence="9">
    <location>
        <begin position="1"/>
        <end position="18"/>
    </location>
</feature>
<evidence type="ECO:0000256" key="4">
    <source>
        <dbReference type="ARBA" id="ARBA00023002"/>
    </source>
</evidence>
<keyword evidence="4 8" id="KW-0560">Oxidoreductase</keyword>
<proteinExistence type="inferred from homology"/>
<dbReference type="Proteomes" id="UP000005408">
    <property type="component" value="Unassembled WGS sequence"/>
</dbReference>
<evidence type="ECO:0000256" key="1">
    <source>
        <dbReference type="ARBA" id="ARBA00010617"/>
    </source>
</evidence>
<dbReference type="GO" id="GO:0042446">
    <property type="term" value="P:hormone biosynthetic process"/>
    <property type="evidence" value="ECO:0007669"/>
    <property type="project" value="TreeGrafter"/>
</dbReference>
<accession>A0A8W8LUJ8</accession>
<dbReference type="AlphaFoldDB" id="A0A8W8LUJ8"/>
<dbReference type="PRINTS" id="PR00463">
    <property type="entry name" value="EP450I"/>
</dbReference>
<dbReference type="PANTHER" id="PTHR24289">
    <property type="entry name" value="STEROID 17-ALPHA-HYDROXYLASE/17,20 LYASE"/>
    <property type="match status" value="1"/>
</dbReference>
<dbReference type="PRINTS" id="PR00385">
    <property type="entry name" value="P450"/>
</dbReference>
<comment type="cofactor">
    <cofactor evidence="7">
        <name>heme</name>
        <dbReference type="ChEBI" id="CHEBI:30413"/>
    </cofactor>
</comment>
<keyword evidence="3 7" id="KW-0479">Metal-binding</keyword>
<dbReference type="Pfam" id="PF00067">
    <property type="entry name" value="p450"/>
    <property type="match status" value="1"/>
</dbReference>
<dbReference type="GO" id="GO:0004508">
    <property type="term" value="F:steroid 17-alpha-monooxygenase activity"/>
    <property type="evidence" value="ECO:0007669"/>
    <property type="project" value="TreeGrafter"/>
</dbReference>
<keyword evidence="9" id="KW-0732">Signal</keyword>
<dbReference type="InterPro" id="IPR002401">
    <property type="entry name" value="Cyt_P450_E_grp-I"/>
</dbReference>
<name>A0A8W8LUJ8_MAGGI</name>
<dbReference type="GO" id="GO:0005506">
    <property type="term" value="F:iron ion binding"/>
    <property type="evidence" value="ECO:0007669"/>
    <property type="project" value="InterPro"/>
</dbReference>
<evidence type="ECO:0000256" key="7">
    <source>
        <dbReference type="PIRSR" id="PIRSR602401-1"/>
    </source>
</evidence>
<comment type="similarity">
    <text evidence="1 8">Belongs to the cytochrome P450 family.</text>
</comment>
<dbReference type="InterPro" id="IPR036396">
    <property type="entry name" value="Cyt_P450_sf"/>
</dbReference>
<dbReference type="OrthoDB" id="6141112at2759"/>
<feature type="chain" id="PRO_5042431688" evidence="9">
    <location>
        <begin position="19"/>
        <end position="497"/>
    </location>
</feature>
<keyword evidence="2 7" id="KW-0349">Heme</keyword>
<evidence type="ECO:0000256" key="3">
    <source>
        <dbReference type="ARBA" id="ARBA00022723"/>
    </source>
</evidence>
<dbReference type="PROSITE" id="PS00086">
    <property type="entry name" value="CYTOCHROME_P450"/>
    <property type="match status" value="1"/>
</dbReference>
<dbReference type="InterPro" id="IPR001128">
    <property type="entry name" value="Cyt_P450"/>
</dbReference>
<keyword evidence="5 7" id="KW-0408">Iron</keyword>
<evidence type="ECO:0000313" key="10">
    <source>
        <dbReference type="EnsemblMetazoa" id="G30144.5:cds"/>
    </source>
</evidence>
<dbReference type="EnsemblMetazoa" id="G30144.5">
    <property type="protein sequence ID" value="G30144.5:cds"/>
    <property type="gene ID" value="G30144"/>
</dbReference>
<evidence type="ECO:0000313" key="11">
    <source>
        <dbReference type="Proteomes" id="UP000005408"/>
    </source>
</evidence>
<dbReference type="GO" id="GO:0042448">
    <property type="term" value="P:progesterone metabolic process"/>
    <property type="evidence" value="ECO:0007669"/>
    <property type="project" value="TreeGrafter"/>
</dbReference>
<dbReference type="EnsemblMetazoa" id="G30144.3">
    <property type="protein sequence ID" value="G30144.3:cds"/>
    <property type="gene ID" value="G30144"/>
</dbReference>
<dbReference type="OMA" id="MISEYAL"/>
<evidence type="ECO:0000256" key="9">
    <source>
        <dbReference type="SAM" id="SignalP"/>
    </source>
</evidence>
<sequence>MLEYVLCMAILTACICFAFQSFTRPTVEPPGPKGYPFFGVIFETDSKTLYKKLYEWTKQYGDIFQFQMLGKNFLSINSIDVLRDTFLQEPGATVSASRLPTFIGKYVLENYADLTFASPSLLWEKRRKCVHRLLHTYGEAKVSLENQVLQNLIHTKEMIRKTISKNVNPSEIVDEFILSTIEVLIIGRSFGKEGPLQPLLKLEHDLVNRLANPGSDALLSAAPFLRILPLPMSSVYRELKSIHQRFLDTLEMLSKEDCEKTGIYHTMKEALEERDENGKMWFTDKNISAVLVNITGAAYLTTRGTLLSAIHILAKRPELQKSLQREVDEVIGRGQEPKLSDQKNCPLMGAVVMETLRYISHVPVLILHATSQSTIIGGYYVEKDTVIVPNVWAMHHSEKYWDDPFSFKPERFLDREGQLLPATNPIRKRFAAFGLGKRSCIGEVFAKSRIFLFLSSLMQMATIAEPEGKPLPDLDPRNMVPGAALQPQEYDVRFLLR</sequence>
<dbReference type="SUPFAM" id="SSF48264">
    <property type="entry name" value="Cytochrome P450"/>
    <property type="match status" value="1"/>
</dbReference>